<reference evidence="2 3" key="1">
    <citation type="submission" date="2015-01" db="EMBL/GenBank/DDBJ databases">
        <title>Genome of Sphingomonas taxi strain 30a.</title>
        <authorList>
            <person name="Eevers N."/>
            <person name="Van Hamme J."/>
            <person name="Bottos E."/>
            <person name="Weyens N."/>
            <person name="Vangronsveld J."/>
        </authorList>
    </citation>
    <scope>NUCLEOTIDE SEQUENCE [LARGE SCALE GENOMIC DNA]</scope>
    <source>
        <strain evidence="2 3">30a</strain>
    </source>
</reference>
<dbReference type="InterPro" id="IPR007436">
    <property type="entry name" value="DUF485"/>
</dbReference>
<evidence type="ECO:0000313" key="3">
    <source>
        <dbReference type="Proteomes" id="UP000033203"/>
    </source>
</evidence>
<protein>
    <submittedName>
        <fullName evidence="2">Membrane protein</fullName>
    </submittedName>
</protein>
<proteinExistence type="predicted"/>
<dbReference type="EMBL" id="JXTP01000060">
    <property type="protein sequence ID" value="KIU26793.1"/>
    <property type="molecule type" value="Genomic_DNA"/>
</dbReference>
<evidence type="ECO:0000256" key="1">
    <source>
        <dbReference type="SAM" id="Phobius"/>
    </source>
</evidence>
<dbReference type="InterPro" id="IPR052959">
    <property type="entry name" value="Inner_membrane_assoc"/>
</dbReference>
<gene>
    <name evidence="2" type="ORF">SR41_12650</name>
</gene>
<feature type="transmembrane region" description="Helical" evidence="1">
    <location>
        <begin position="58"/>
        <end position="84"/>
    </location>
</feature>
<sequence>MTDDQAQRIASDPRYRHLVQARGRFGWMLATIMFVAYFGFVALIAFDKPFLAQPIRAGGVTSLGILIGFALILLAILLTGLYVARANRDYDAALAALRADYGA</sequence>
<dbReference type="PATRIC" id="fig|1549858.7.peg.2399"/>
<dbReference type="PANTHER" id="PTHR38598:SF1">
    <property type="entry name" value="INNER MEMBRANE PROTEIN YJCH"/>
    <property type="match status" value="1"/>
</dbReference>
<dbReference type="GO" id="GO:0005886">
    <property type="term" value="C:plasma membrane"/>
    <property type="evidence" value="ECO:0007669"/>
    <property type="project" value="TreeGrafter"/>
</dbReference>
<keyword evidence="1" id="KW-0472">Membrane</keyword>
<accession>A0A0D1JZY2</accession>
<dbReference type="AlphaFoldDB" id="A0A0D1JZY2"/>
<comment type="caution">
    <text evidence="2">The sequence shown here is derived from an EMBL/GenBank/DDBJ whole genome shotgun (WGS) entry which is preliminary data.</text>
</comment>
<evidence type="ECO:0000313" key="2">
    <source>
        <dbReference type="EMBL" id="KIU26793.1"/>
    </source>
</evidence>
<feature type="transmembrane region" description="Helical" evidence="1">
    <location>
        <begin position="25"/>
        <end position="46"/>
    </location>
</feature>
<keyword evidence="1" id="KW-0812">Transmembrane</keyword>
<dbReference type="PANTHER" id="PTHR38598">
    <property type="entry name" value="INNER MEMBRANE PROTEIN YJCH"/>
    <property type="match status" value="1"/>
</dbReference>
<dbReference type="Proteomes" id="UP000033203">
    <property type="component" value="Unassembled WGS sequence"/>
</dbReference>
<organism evidence="2 3">
    <name type="scientific">Sphingomonas melonis</name>
    <dbReference type="NCBI Taxonomy" id="152682"/>
    <lineage>
        <taxon>Bacteria</taxon>
        <taxon>Pseudomonadati</taxon>
        <taxon>Pseudomonadota</taxon>
        <taxon>Alphaproteobacteria</taxon>
        <taxon>Sphingomonadales</taxon>
        <taxon>Sphingomonadaceae</taxon>
        <taxon>Sphingomonas</taxon>
    </lineage>
</organism>
<keyword evidence="1" id="KW-1133">Transmembrane helix</keyword>
<name>A0A0D1JZY2_9SPHN</name>
<dbReference type="Pfam" id="PF04341">
    <property type="entry name" value="DUF485"/>
    <property type="match status" value="1"/>
</dbReference>